<evidence type="ECO:0000259" key="1">
    <source>
        <dbReference type="SMART" id="SM00507"/>
    </source>
</evidence>
<organism evidence="2 3">
    <name type="scientific">Deinococcus koreensis</name>
    <dbReference type="NCBI Taxonomy" id="2054903"/>
    <lineage>
        <taxon>Bacteria</taxon>
        <taxon>Thermotogati</taxon>
        <taxon>Deinococcota</taxon>
        <taxon>Deinococci</taxon>
        <taxon>Deinococcales</taxon>
        <taxon>Deinococcaceae</taxon>
        <taxon>Deinococcus</taxon>
    </lineage>
</organism>
<proteinExistence type="predicted"/>
<comment type="caution">
    <text evidence="2">The sequence shown here is derived from an EMBL/GenBank/DDBJ whole genome shotgun (WGS) entry which is preliminary data.</text>
</comment>
<dbReference type="InterPro" id="IPR003615">
    <property type="entry name" value="HNH_nuc"/>
</dbReference>
<feature type="domain" description="HNH nuclease" evidence="1">
    <location>
        <begin position="1"/>
        <end position="47"/>
    </location>
</feature>
<evidence type="ECO:0000313" key="3">
    <source>
        <dbReference type="Proteomes" id="UP000236379"/>
    </source>
</evidence>
<sequence length="68" mass="7439">MTSAAACAYCHGSLDEFGCAIDHVIPLRSGGTHDLSHLVMACKPCNRAKWDRSESDVRRWLHGAASRL</sequence>
<name>A0A2K3V1V2_9DEIO</name>
<dbReference type="Gene3D" id="1.10.30.50">
    <property type="match status" value="1"/>
</dbReference>
<accession>A0A2K3V1V2</accession>
<dbReference type="InterPro" id="IPR029471">
    <property type="entry name" value="HNH_5"/>
</dbReference>
<protein>
    <recommendedName>
        <fullName evidence="1">HNH nuclease domain-containing protein</fullName>
    </recommendedName>
</protein>
<reference evidence="2 3" key="1">
    <citation type="submission" date="2018-01" db="EMBL/GenBank/DDBJ databases">
        <title>Deinococcus koreensis sp. nov., a radiation-resistant bacterium isolated from river water.</title>
        <authorList>
            <person name="Choi A."/>
        </authorList>
    </citation>
    <scope>NUCLEOTIDE SEQUENCE [LARGE SCALE GENOMIC DNA]</scope>
    <source>
        <strain evidence="2 3">SJW1-2</strain>
    </source>
</reference>
<dbReference type="EMBL" id="PPPD01000001">
    <property type="protein sequence ID" value="PNY82770.1"/>
    <property type="molecule type" value="Genomic_DNA"/>
</dbReference>
<dbReference type="AlphaFoldDB" id="A0A2K3V1V2"/>
<gene>
    <name evidence="2" type="ORF">CVO96_00210</name>
</gene>
<evidence type="ECO:0000313" key="2">
    <source>
        <dbReference type="EMBL" id="PNY82770.1"/>
    </source>
</evidence>
<dbReference type="SMART" id="SM00507">
    <property type="entry name" value="HNHc"/>
    <property type="match status" value="1"/>
</dbReference>
<dbReference type="CDD" id="cd00085">
    <property type="entry name" value="HNHc"/>
    <property type="match status" value="1"/>
</dbReference>
<dbReference type="Proteomes" id="UP000236379">
    <property type="component" value="Unassembled WGS sequence"/>
</dbReference>
<keyword evidence="3" id="KW-1185">Reference proteome</keyword>
<dbReference type="Pfam" id="PF14279">
    <property type="entry name" value="HNH_5"/>
    <property type="match status" value="1"/>
</dbReference>